<reference evidence="1 2" key="1">
    <citation type="journal article" date="2015" name="Genome Announc.">
        <title>Complete Genome Sequence of Methylobacterium aquaticum Strain 22A, Isolated from Racomitrium japonicum Moss.</title>
        <authorList>
            <person name="Tani A."/>
            <person name="Ogura Y."/>
            <person name="Hayashi T."/>
            <person name="Kimbara K."/>
        </authorList>
    </citation>
    <scope>NUCLEOTIDE SEQUENCE [LARGE SCALE GENOMIC DNA]</scope>
    <source>
        <strain evidence="1 2">MA-22A</strain>
    </source>
</reference>
<name>A0A0C6F037_9HYPH</name>
<evidence type="ECO:0000313" key="1">
    <source>
        <dbReference type="EMBL" id="BAQ45911.1"/>
    </source>
</evidence>
<gene>
    <name evidence="1" type="ORF">Maq22A_c13485</name>
</gene>
<dbReference type="Proteomes" id="UP000061432">
    <property type="component" value="Chromosome"/>
</dbReference>
<accession>A0A0C6F037</accession>
<dbReference type="PATRIC" id="fig|270351.10.peg.2599"/>
<evidence type="ECO:0000313" key="2">
    <source>
        <dbReference type="Proteomes" id="UP000061432"/>
    </source>
</evidence>
<proteinExistence type="predicted"/>
<organism evidence="1 2">
    <name type="scientific">Methylobacterium aquaticum</name>
    <dbReference type="NCBI Taxonomy" id="270351"/>
    <lineage>
        <taxon>Bacteria</taxon>
        <taxon>Pseudomonadati</taxon>
        <taxon>Pseudomonadota</taxon>
        <taxon>Alphaproteobacteria</taxon>
        <taxon>Hyphomicrobiales</taxon>
        <taxon>Methylobacteriaceae</taxon>
        <taxon>Methylobacterium</taxon>
    </lineage>
</organism>
<dbReference type="KEGG" id="maqu:Maq22A_c13485"/>
<reference evidence="2" key="2">
    <citation type="submission" date="2015-01" db="EMBL/GenBank/DDBJ databases">
        <title>Complete genome sequence of Methylobacterium aquaticum strain 22A.</title>
        <authorList>
            <person name="Tani A."/>
            <person name="Ogura Y."/>
            <person name="Hayashi T."/>
        </authorList>
    </citation>
    <scope>NUCLEOTIDE SEQUENCE [LARGE SCALE GENOMIC DNA]</scope>
    <source>
        <strain evidence="2">MA-22A</strain>
    </source>
</reference>
<dbReference type="AlphaFoldDB" id="A0A0C6F037"/>
<dbReference type="STRING" id="270351.Maq22A_c13485"/>
<dbReference type="EMBL" id="AP014704">
    <property type="protein sequence ID" value="BAQ45911.1"/>
    <property type="molecule type" value="Genomic_DNA"/>
</dbReference>
<protein>
    <submittedName>
        <fullName evidence="1">Uncharacterized protein</fullName>
    </submittedName>
</protein>
<sequence>MAPGKDETLGPSQAAPFREAFLAATAGCDWKALHESGARSFNPRMESAPAQCVSLPPPLKGSGSRHKRANLALAERVGAECLSDMEADRDLNARRAA</sequence>